<dbReference type="Proteomes" id="UP000818029">
    <property type="component" value="Chromosome D10"/>
</dbReference>
<dbReference type="InterPro" id="IPR027417">
    <property type="entry name" value="P-loop_NTPase"/>
</dbReference>
<evidence type="ECO:0000313" key="7">
    <source>
        <dbReference type="RefSeq" id="XP_040957979.1"/>
    </source>
</evidence>
<feature type="domain" description="NB-ARC" evidence="5">
    <location>
        <begin position="165"/>
        <end position="324"/>
    </location>
</feature>
<accession>A0ABM3AT56</accession>
<dbReference type="InterPro" id="IPR042197">
    <property type="entry name" value="Apaf_helical"/>
</dbReference>
<organism evidence="6 7">
    <name type="scientific">Gossypium hirsutum</name>
    <name type="common">Upland cotton</name>
    <name type="synonym">Gossypium mexicanum</name>
    <dbReference type="NCBI Taxonomy" id="3635"/>
    <lineage>
        <taxon>Eukaryota</taxon>
        <taxon>Viridiplantae</taxon>
        <taxon>Streptophyta</taxon>
        <taxon>Embryophyta</taxon>
        <taxon>Tracheophyta</taxon>
        <taxon>Spermatophyta</taxon>
        <taxon>Magnoliopsida</taxon>
        <taxon>eudicotyledons</taxon>
        <taxon>Gunneridae</taxon>
        <taxon>Pentapetalae</taxon>
        <taxon>rosids</taxon>
        <taxon>malvids</taxon>
        <taxon>Malvales</taxon>
        <taxon>Malvaceae</taxon>
        <taxon>Malvoideae</taxon>
        <taxon>Gossypium</taxon>
    </lineage>
</organism>
<evidence type="ECO:0000259" key="5">
    <source>
        <dbReference type="Pfam" id="PF00931"/>
    </source>
</evidence>
<dbReference type="Gene3D" id="3.40.50.300">
    <property type="entry name" value="P-loop containing nucleotide triphosphate hydrolases"/>
    <property type="match status" value="1"/>
</dbReference>
<keyword evidence="4" id="KW-0175">Coiled coil</keyword>
<reference evidence="7" key="2">
    <citation type="submission" date="2025-08" db="UniProtKB">
        <authorList>
            <consortium name="RefSeq"/>
        </authorList>
    </citation>
    <scope>IDENTIFICATION</scope>
</reference>
<evidence type="ECO:0000313" key="6">
    <source>
        <dbReference type="Proteomes" id="UP000818029"/>
    </source>
</evidence>
<dbReference type="Gene3D" id="1.10.8.430">
    <property type="entry name" value="Helical domain of apoptotic protease-activating factors"/>
    <property type="match status" value="1"/>
</dbReference>
<reference evidence="6" key="1">
    <citation type="journal article" date="2020" name="Nat. Genet.">
        <title>Genomic diversifications of five Gossypium allopolyploid species and their impact on cotton improvement.</title>
        <authorList>
            <person name="Chen Z.J."/>
            <person name="Sreedasyam A."/>
            <person name="Ando A."/>
            <person name="Song Q."/>
            <person name="De Santiago L.M."/>
            <person name="Hulse-Kemp A.M."/>
            <person name="Ding M."/>
            <person name="Ye W."/>
            <person name="Kirkbride R.C."/>
            <person name="Jenkins J."/>
            <person name="Plott C."/>
            <person name="Lovell J."/>
            <person name="Lin Y.M."/>
            <person name="Vaughn R."/>
            <person name="Liu B."/>
            <person name="Simpson S."/>
            <person name="Scheffler B.E."/>
            <person name="Wen L."/>
            <person name="Saski C.A."/>
            <person name="Grover C.E."/>
            <person name="Hu G."/>
            <person name="Conover J.L."/>
            <person name="Carlson J.W."/>
            <person name="Shu S."/>
            <person name="Boston L.B."/>
            <person name="Williams M."/>
            <person name="Peterson D.G."/>
            <person name="McGee K."/>
            <person name="Jones D.C."/>
            <person name="Wendel J.F."/>
            <person name="Stelly D.M."/>
            <person name="Grimwood J."/>
            <person name="Schmutz J."/>
        </authorList>
    </citation>
    <scope>NUCLEOTIDE SEQUENCE [LARGE SCALE GENOMIC DNA]</scope>
    <source>
        <strain evidence="6">cv. TM-1</strain>
    </source>
</reference>
<dbReference type="Pfam" id="PF00931">
    <property type="entry name" value="NB-ARC"/>
    <property type="match status" value="1"/>
</dbReference>
<evidence type="ECO:0000256" key="2">
    <source>
        <dbReference type="ARBA" id="ARBA00022821"/>
    </source>
</evidence>
<feature type="coiled-coil region" evidence="4">
    <location>
        <begin position="30"/>
        <end position="64"/>
    </location>
</feature>
<evidence type="ECO:0000256" key="1">
    <source>
        <dbReference type="ARBA" id="ARBA00022741"/>
    </source>
</evidence>
<dbReference type="PANTHER" id="PTHR33463:SF174">
    <property type="entry name" value="DOMAIN-CONTAINING DISEASE RESISTANCE PROTEIN, PUTATIVE-RELATED"/>
    <property type="match status" value="1"/>
</dbReference>
<evidence type="ECO:0000256" key="3">
    <source>
        <dbReference type="ARBA" id="ARBA00022840"/>
    </source>
</evidence>
<dbReference type="SUPFAM" id="SSF52540">
    <property type="entry name" value="P-loop containing nucleoside triphosphate hydrolases"/>
    <property type="match status" value="1"/>
</dbReference>
<keyword evidence="2" id="KW-0611">Plant defense</keyword>
<dbReference type="RefSeq" id="XP_040957979.1">
    <property type="nucleotide sequence ID" value="XM_041102045.1"/>
</dbReference>
<dbReference type="PRINTS" id="PR00364">
    <property type="entry name" value="DISEASERSIST"/>
</dbReference>
<dbReference type="PANTHER" id="PTHR33463">
    <property type="entry name" value="NB-ARC DOMAIN-CONTAINING PROTEIN-RELATED"/>
    <property type="match status" value="1"/>
</dbReference>
<protein>
    <submittedName>
        <fullName evidence="7">Probable disease resistance protein At4g27220</fullName>
    </submittedName>
</protein>
<sequence length="483" mass="54121">MECVTTLVVSIVAKAVEYTISPIKNHVKYLSNHQQYVETLKDQAERLKHARDRVQHSVDAAKRNGEAIEDDVGKWLSAVDKKILEQVEKVTQDEEKAKKKCFIGLCPNFRTRYKLSLKAEEEAKAVADLLEHGNFERVSYRAAPQGIVVAPLKGYEEFESRMWILNRIMEALKDDSVSVVGVHGTGGIGKTTLVKEIARKVKDKLFDSVVIATVTQAIDIEKIQNQIADFLGLKFEEQCMVGKAFRLRERLKKEERVLVVLDDIWGKVDIEEVGIPLGDEHKGCKLLLTSRELTVLSNGMDAQKNFSIEFLNEKEAWDLFKKMAGGCDESCDLKPIAMEVAKKCAGLPIAIATVAGTLRNKRLFEWKNALRELERPSSSNFTGIAMAYSAIELSFNYLESEEVKLTFLLCSVIGHNGLVEDLVRYTLGLGLFGGVHTMEEARNKVLTVVANLKASALLLDSYNDKLFDIHDVVWDAAIVEKTN</sequence>
<proteinExistence type="predicted"/>
<dbReference type="InterPro" id="IPR002182">
    <property type="entry name" value="NB-ARC"/>
</dbReference>
<dbReference type="GeneID" id="121222121"/>
<dbReference type="InterPro" id="IPR050905">
    <property type="entry name" value="Plant_NBS-LRR"/>
</dbReference>
<name>A0ABM3AT56_GOSHI</name>
<evidence type="ECO:0000256" key="4">
    <source>
        <dbReference type="SAM" id="Coils"/>
    </source>
</evidence>
<gene>
    <name evidence="7" type="primary">LOC121222121</name>
</gene>
<keyword evidence="3" id="KW-0067">ATP-binding</keyword>
<keyword evidence="1" id="KW-0547">Nucleotide-binding</keyword>
<keyword evidence="6" id="KW-1185">Reference proteome</keyword>